<keyword evidence="1" id="KW-1133">Transmembrane helix</keyword>
<reference evidence="2 3" key="1">
    <citation type="submission" date="2019-03" db="EMBL/GenBank/DDBJ databases">
        <title>Draft genome sequences of novel Actinobacteria.</title>
        <authorList>
            <person name="Sahin N."/>
            <person name="Ay H."/>
            <person name="Saygin H."/>
        </authorList>
    </citation>
    <scope>NUCLEOTIDE SEQUENCE [LARGE SCALE GENOMIC DNA]</scope>
    <source>
        <strain evidence="2 3">16K309</strain>
    </source>
</reference>
<keyword evidence="1" id="KW-0472">Membrane</keyword>
<gene>
    <name evidence="2" type="ORF">E1181_29475</name>
</gene>
<evidence type="ECO:0000313" key="2">
    <source>
        <dbReference type="EMBL" id="TDC99470.1"/>
    </source>
</evidence>
<name>A0A4R4V4D6_9PSEU</name>
<keyword evidence="1" id="KW-0812">Transmembrane</keyword>
<protein>
    <submittedName>
        <fullName evidence="2">Uncharacterized protein</fullName>
    </submittedName>
</protein>
<dbReference type="Proteomes" id="UP000295674">
    <property type="component" value="Unassembled WGS sequence"/>
</dbReference>
<feature type="transmembrane region" description="Helical" evidence="1">
    <location>
        <begin position="145"/>
        <end position="169"/>
    </location>
</feature>
<evidence type="ECO:0000313" key="3">
    <source>
        <dbReference type="Proteomes" id="UP000295674"/>
    </source>
</evidence>
<keyword evidence="3" id="KW-1185">Reference proteome</keyword>
<feature type="transmembrane region" description="Helical" evidence="1">
    <location>
        <begin position="189"/>
        <end position="208"/>
    </location>
</feature>
<sequence length="225" mass="24781">MVNKLTRRWQLAKVRAGDGSPLRDYRLWQPFARSLFFLELADHDGISHTYAVDVRYLTDAKTRKQHDNGEGKAPAALYRNDVQMSRSNVPTAFPVPGGVIEVATSAFGLKRMHFVSETGVERALRPHPRSQEGLRARFGQRFPRASTLIGAAAVVILVVALAVNLLQGVEALTHSPVIAEKVGTFTSPIHLPTWANATLITAGALAGLERATRLRYNRFLDTITS</sequence>
<evidence type="ECO:0000256" key="1">
    <source>
        <dbReference type="SAM" id="Phobius"/>
    </source>
</evidence>
<accession>A0A4R4V4D6</accession>
<dbReference type="AlphaFoldDB" id="A0A4R4V4D6"/>
<comment type="caution">
    <text evidence="2">The sequence shown here is derived from an EMBL/GenBank/DDBJ whole genome shotgun (WGS) entry which is preliminary data.</text>
</comment>
<dbReference type="RefSeq" id="WP_132679683.1">
    <property type="nucleotide sequence ID" value="NZ_SMKS01000097.1"/>
</dbReference>
<proteinExistence type="predicted"/>
<dbReference type="EMBL" id="SMKS01000097">
    <property type="protein sequence ID" value="TDC99470.1"/>
    <property type="molecule type" value="Genomic_DNA"/>
</dbReference>
<organism evidence="2 3">
    <name type="scientific">Saccharopolyspora terrae</name>
    <dbReference type="NCBI Taxonomy" id="2530384"/>
    <lineage>
        <taxon>Bacteria</taxon>
        <taxon>Bacillati</taxon>
        <taxon>Actinomycetota</taxon>
        <taxon>Actinomycetes</taxon>
        <taxon>Pseudonocardiales</taxon>
        <taxon>Pseudonocardiaceae</taxon>
        <taxon>Saccharopolyspora</taxon>
    </lineage>
</organism>
<dbReference type="OrthoDB" id="2716688at2"/>